<evidence type="ECO:0000259" key="9">
    <source>
        <dbReference type="Pfam" id="PF01850"/>
    </source>
</evidence>
<dbReference type="InterPro" id="IPR050556">
    <property type="entry name" value="Type_II_TA_system_RNase"/>
</dbReference>
<keyword evidence="6 8" id="KW-0460">Magnesium</keyword>
<dbReference type="GO" id="GO:0090729">
    <property type="term" value="F:toxin activity"/>
    <property type="evidence" value="ECO:0007669"/>
    <property type="project" value="UniProtKB-KW"/>
</dbReference>
<dbReference type="Gene3D" id="3.40.50.1010">
    <property type="entry name" value="5'-nuclease"/>
    <property type="match status" value="1"/>
</dbReference>
<dbReference type="PANTHER" id="PTHR33653">
    <property type="entry name" value="RIBONUCLEASE VAPC2"/>
    <property type="match status" value="1"/>
</dbReference>
<dbReference type="RefSeq" id="WP_161096333.1">
    <property type="nucleotide sequence ID" value="NZ_WWCW01000018.1"/>
</dbReference>
<dbReference type="SUPFAM" id="SSF88723">
    <property type="entry name" value="PIN domain-like"/>
    <property type="match status" value="1"/>
</dbReference>
<comment type="function">
    <text evidence="8">Toxic component of a toxin-antitoxin (TA) system. An RNase.</text>
</comment>
<evidence type="ECO:0000256" key="3">
    <source>
        <dbReference type="ARBA" id="ARBA00022722"/>
    </source>
</evidence>
<dbReference type="InterPro" id="IPR029060">
    <property type="entry name" value="PIN-like_dom_sf"/>
</dbReference>
<evidence type="ECO:0000313" key="11">
    <source>
        <dbReference type="Proteomes" id="UP000470302"/>
    </source>
</evidence>
<dbReference type="AlphaFoldDB" id="A0A845G0N2"/>
<protein>
    <recommendedName>
        <fullName evidence="8">Ribonuclease VapC</fullName>
        <shortName evidence="8">RNase VapC</shortName>
        <ecNumber evidence="8">3.1.-.-</ecNumber>
    </recommendedName>
    <alternativeName>
        <fullName evidence="8">Toxin VapC</fullName>
    </alternativeName>
</protein>
<keyword evidence="8" id="KW-0800">Toxin</keyword>
<evidence type="ECO:0000256" key="8">
    <source>
        <dbReference type="HAMAP-Rule" id="MF_00265"/>
    </source>
</evidence>
<evidence type="ECO:0000256" key="2">
    <source>
        <dbReference type="ARBA" id="ARBA00022649"/>
    </source>
</evidence>
<evidence type="ECO:0000256" key="4">
    <source>
        <dbReference type="ARBA" id="ARBA00022723"/>
    </source>
</evidence>
<gene>
    <name evidence="8" type="primary">vapC</name>
    <name evidence="10" type="ORF">GTP91_08185</name>
</gene>
<evidence type="ECO:0000256" key="5">
    <source>
        <dbReference type="ARBA" id="ARBA00022801"/>
    </source>
</evidence>
<sequence>MYLIDTNIISEARKGRQANPGVIRFFLTNRPSDRYLCVQTIGEIRRGIENVRKRGDPAKVIRLETWLNLVIREYADRILNFDVDCAQVWGGLMSPQAIHPIDRQIAAIALVHGLEVVTRNVHDFAATGVVLLNPFV</sequence>
<dbReference type="HAMAP" id="MF_00265">
    <property type="entry name" value="VapC_Nob1"/>
    <property type="match status" value="1"/>
</dbReference>
<reference evidence="10 11" key="1">
    <citation type="submission" date="2020-01" db="EMBL/GenBank/DDBJ databases">
        <title>Novel species isolated from a subtropical stream in China.</title>
        <authorList>
            <person name="Lu H."/>
        </authorList>
    </citation>
    <scope>NUCLEOTIDE SEQUENCE [LARGE SCALE GENOMIC DNA]</scope>
    <source>
        <strain evidence="10 11">FT82W</strain>
    </source>
</reference>
<dbReference type="Proteomes" id="UP000470302">
    <property type="component" value="Unassembled WGS sequence"/>
</dbReference>
<dbReference type="EC" id="3.1.-.-" evidence="8"/>
<keyword evidence="5 8" id="KW-0378">Hydrolase</keyword>
<keyword evidence="4 8" id="KW-0479">Metal-binding</keyword>
<dbReference type="EMBL" id="WWCW01000018">
    <property type="protein sequence ID" value="MYM87160.1"/>
    <property type="molecule type" value="Genomic_DNA"/>
</dbReference>
<dbReference type="GO" id="GO:0000287">
    <property type="term" value="F:magnesium ion binding"/>
    <property type="evidence" value="ECO:0007669"/>
    <property type="project" value="UniProtKB-UniRule"/>
</dbReference>
<evidence type="ECO:0000256" key="6">
    <source>
        <dbReference type="ARBA" id="ARBA00022842"/>
    </source>
</evidence>
<keyword evidence="2 8" id="KW-1277">Toxin-antitoxin system</keyword>
<evidence type="ECO:0000256" key="1">
    <source>
        <dbReference type="ARBA" id="ARBA00001946"/>
    </source>
</evidence>
<feature type="domain" description="PIN" evidence="9">
    <location>
        <begin position="2"/>
        <end position="122"/>
    </location>
</feature>
<organism evidence="10 11">
    <name type="scientific">Duganella vulcania</name>
    <dbReference type="NCBI Taxonomy" id="2692166"/>
    <lineage>
        <taxon>Bacteria</taxon>
        <taxon>Pseudomonadati</taxon>
        <taxon>Pseudomonadota</taxon>
        <taxon>Betaproteobacteria</taxon>
        <taxon>Burkholderiales</taxon>
        <taxon>Oxalobacteraceae</taxon>
        <taxon>Telluria group</taxon>
        <taxon>Duganella</taxon>
    </lineage>
</organism>
<accession>A0A845G0N2</accession>
<dbReference type="InterPro" id="IPR002716">
    <property type="entry name" value="PIN_dom"/>
</dbReference>
<name>A0A845G0N2_9BURK</name>
<evidence type="ECO:0000256" key="7">
    <source>
        <dbReference type="ARBA" id="ARBA00038093"/>
    </source>
</evidence>
<comment type="caution">
    <text evidence="10">The sequence shown here is derived from an EMBL/GenBank/DDBJ whole genome shotgun (WGS) entry which is preliminary data.</text>
</comment>
<dbReference type="PANTHER" id="PTHR33653:SF1">
    <property type="entry name" value="RIBONUCLEASE VAPC2"/>
    <property type="match status" value="1"/>
</dbReference>
<keyword evidence="3 8" id="KW-0540">Nuclease</keyword>
<evidence type="ECO:0000313" key="10">
    <source>
        <dbReference type="EMBL" id="MYM87160.1"/>
    </source>
</evidence>
<feature type="binding site" evidence="8">
    <location>
        <position position="5"/>
    </location>
    <ligand>
        <name>Mg(2+)</name>
        <dbReference type="ChEBI" id="CHEBI:18420"/>
    </ligand>
</feature>
<comment type="cofactor">
    <cofactor evidence="1 8">
        <name>Mg(2+)</name>
        <dbReference type="ChEBI" id="CHEBI:18420"/>
    </cofactor>
</comment>
<dbReference type="CDD" id="cd18746">
    <property type="entry name" value="PIN_VapC4-5_FitB-like"/>
    <property type="match status" value="1"/>
</dbReference>
<dbReference type="GO" id="GO:0016787">
    <property type="term" value="F:hydrolase activity"/>
    <property type="evidence" value="ECO:0007669"/>
    <property type="project" value="UniProtKB-KW"/>
</dbReference>
<feature type="binding site" evidence="8">
    <location>
        <position position="102"/>
    </location>
    <ligand>
        <name>Mg(2+)</name>
        <dbReference type="ChEBI" id="CHEBI:18420"/>
    </ligand>
</feature>
<dbReference type="InterPro" id="IPR022907">
    <property type="entry name" value="VapC_family"/>
</dbReference>
<dbReference type="GO" id="GO:0004540">
    <property type="term" value="F:RNA nuclease activity"/>
    <property type="evidence" value="ECO:0007669"/>
    <property type="project" value="InterPro"/>
</dbReference>
<comment type="similarity">
    <text evidence="7 8">Belongs to the PINc/VapC protein family.</text>
</comment>
<proteinExistence type="inferred from homology"/>
<dbReference type="Pfam" id="PF01850">
    <property type="entry name" value="PIN"/>
    <property type="match status" value="1"/>
</dbReference>